<dbReference type="PANTHER" id="PTHR47642:SF5">
    <property type="entry name" value="ATP-DEPENDENT DNA HELICASE"/>
    <property type="match status" value="1"/>
</dbReference>
<sequence>MRCRAHMECLLQLLLYGVLLKGDLPAPDTFVGPRDPSSPKLDGARKRCRNEASEKGHGRGPSSERQRPLGNIVRSSSLAVFTFICRSNKLIRSSGSIVSTHPLPTIAGLPEVIDIRGDGGAVTVQFSSARQRCQKMILPAEFAGEIQGVGKYCRSQFPLRLAWAITVHKCQGMTLDGGHVDLSHLFEPAQMYVALSRFRNFSELRLEALPPADRLKQLAGNASGAMRKRAARFHEDLEQPRANLATTTAHPDGDTSADDSYADSAGSDTDGDTSADELLVHPELGREGA</sequence>
<feature type="chain" id="PRO_5046337264" description="ATP-dependent DNA helicase" evidence="2">
    <location>
        <begin position="22"/>
        <end position="289"/>
    </location>
</feature>
<dbReference type="PANTHER" id="PTHR47642">
    <property type="entry name" value="ATP-DEPENDENT DNA HELICASE"/>
    <property type="match status" value="1"/>
</dbReference>
<evidence type="ECO:0008006" key="5">
    <source>
        <dbReference type="Google" id="ProtNLM"/>
    </source>
</evidence>
<feature type="region of interest" description="Disordered" evidence="1">
    <location>
        <begin position="28"/>
        <end position="68"/>
    </location>
</feature>
<comment type="caution">
    <text evidence="3">The sequence shown here is derived from an EMBL/GenBank/DDBJ whole genome shotgun (WGS) entry which is preliminary data.</text>
</comment>
<feature type="compositionally biased region" description="Basic and acidic residues" evidence="1">
    <location>
        <begin position="42"/>
        <end position="67"/>
    </location>
</feature>
<accession>A0ABN9RZN7</accession>
<protein>
    <recommendedName>
        <fullName evidence="5">ATP-dependent DNA helicase</fullName>
    </recommendedName>
</protein>
<gene>
    <name evidence="3" type="ORF">PCOR1329_LOCUS25185</name>
</gene>
<evidence type="ECO:0000313" key="4">
    <source>
        <dbReference type="Proteomes" id="UP001189429"/>
    </source>
</evidence>
<organism evidence="3 4">
    <name type="scientific">Prorocentrum cordatum</name>
    <dbReference type="NCBI Taxonomy" id="2364126"/>
    <lineage>
        <taxon>Eukaryota</taxon>
        <taxon>Sar</taxon>
        <taxon>Alveolata</taxon>
        <taxon>Dinophyceae</taxon>
        <taxon>Prorocentrales</taxon>
        <taxon>Prorocentraceae</taxon>
        <taxon>Prorocentrum</taxon>
    </lineage>
</organism>
<dbReference type="Proteomes" id="UP001189429">
    <property type="component" value="Unassembled WGS sequence"/>
</dbReference>
<dbReference type="SUPFAM" id="SSF52540">
    <property type="entry name" value="P-loop containing nucleoside triphosphate hydrolases"/>
    <property type="match status" value="1"/>
</dbReference>
<dbReference type="InterPro" id="IPR027417">
    <property type="entry name" value="P-loop_NTPase"/>
</dbReference>
<name>A0ABN9RZN7_9DINO</name>
<evidence type="ECO:0000256" key="2">
    <source>
        <dbReference type="SAM" id="SignalP"/>
    </source>
</evidence>
<dbReference type="CDD" id="cd18809">
    <property type="entry name" value="SF1_C_RecD"/>
    <property type="match status" value="1"/>
</dbReference>
<keyword evidence="4" id="KW-1185">Reference proteome</keyword>
<evidence type="ECO:0000256" key="1">
    <source>
        <dbReference type="SAM" id="MobiDB-lite"/>
    </source>
</evidence>
<evidence type="ECO:0000313" key="3">
    <source>
        <dbReference type="EMBL" id="CAK0824914.1"/>
    </source>
</evidence>
<keyword evidence="2" id="KW-0732">Signal</keyword>
<feature type="region of interest" description="Disordered" evidence="1">
    <location>
        <begin position="235"/>
        <end position="289"/>
    </location>
</feature>
<dbReference type="EMBL" id="CAUYUJ010008779">
    <property type="protein sequence ID" value="CAK0824914.1"/>
    <property type="molecule type" value="Genomic_DNA"/>
</dbReference>
<reference evidence="3" key="1">
    <citation type="submission" date="2023-10" db="EMBL/GenBank/DDBJ databases">
        <authorList>
            <person name="Chen Y."/>
            <person name="Shah S."/>
            <person name="Dougan E. K."/>
            <person name="Thang M."/>
            <person name="Chan C."/>
        </authorList>
    </citation>
    <scope>NUCLEOTIDE SEQUENCE [LARGE SCALE GENOMIC DNA]</scope>
</reference>
<feature type="compositionally biased region" description="Basic and acidic residues" evidence="1">
    <location>
        <begin position="278"/>
        <end position="289"/>
    </location>
</feature>
<feature type="signal peptide" evidence="2">
    <location>
        <begin position="1"/>
        <end position="21"/>
    </location>
</feature>
<proteinExistence type="predicted"/>
<dbReference type="InterPro" id="IPR051055">
    <property type="entry name" value="PIF1_helicase"/>
</dbReference>